<feature type="domain" description="CW-type" evidence="14">
    <location>
        <begin position="1187"/>
        <end position="1241"/>
    </location>
</feature>
<dbReference type="Pfam" id="PF07496">
    <property type="entry name" value="zf-CW"/>
    <property type="match status" value="1"/>
</dbReference>
<evidence type="ECO:0000259" key="12">
    <source>
        <dbReference type="PROSITE" id="PS50280"/>
    </source>
</evidence>
<feature type="compositionally biased region" description="Polar residues" evidence="11">
    <location>
        <begin position="2149"/>
        <end position="2183"/>
    </location>
</feature>
<evidence type="ECO:0000259" key="13">
    <source>
        <dbReference type="PROSITE" id="PS50868"/>
    </source>
</evidence>
<evidence type="ECO:0000256" key="4">
    <source>
        <dbReference type="ARBA" id="ARBA00022603"/>
    </source>
</evidence>
<keyword evidence="5" id="KW-0808">Transferase</keyword>
<gene>
    <name evidence="16" type="ORF">VitviT2T_027029</name>
</gene>
<evidence type="ECO:0000256" key="8">
    <source>
        <dbReference type="ARBA" id="ARBA00022771"/>
    </source>
</evidence>
<evidence type="ECO:0000256" key="9">
    <source>
        <dbReference type="ARBA" id="ARBA00022833"/>
    </source>
</evidence>
<dbReference type="SMART" id="SM00317">
    <property type="entry name" value="SET"/>
    <property type="match status" value="1"/>
</dbReference>
<feature type="compositionally biased region" description="Polar residues" evidence="11">
    <location>
        <begin position="1062"/>
        <end position="1073"/>
    </location>
</feature>
<feature type="compositionally biased region" description="Polar residues" evidence="11">
    <location>
        <begin position="2270"/>
        <end position="2288"/>
    </location>
</feature>
<accession>A0ABY9DQL3</accession>
<evidence type="ECO:0000313" key="17">
    <source>
        <dbReference type="Proteomes" id="UP001227230"/>
    </source>
</evidence>
<dbReference type="InterPro" id="IPR003616">
    <property type="entry name" value="Post-SET_dom"/>
</dbReference>
<sequence length="2288" mass="250805">MESEVLGAEDPLSNCTGPSEQKGGEGRVRDAVEGRSDHVVDGIKVDIWSQILPSQEGEMQLEFLGMDGFLSDCSELNDQMGAKLAGDVKDKGGVLGGISVGGFEQASPSQGCETPLELLLTGGSLSDCAEHNECKADMSVNGSCGEVREVVEEKIDGLGGINEQLLPSQGCEMPMELLVSGGSLGNCGEDSENKVYLSVNGSCVEEVKEVVEEKNEMLGGINEQMLPSQDCEMPLELLVTGGLLCSCDADNECKADTSIEGSYGEEAREVVKEKSEIFDGTDEQTLPSQGCEMLTGGSLSSCGKDNECKVNTSINGSCWEVVEGKNDALGGINEPILPSQRVETPLESLVAGGSLSTCVKNNDYKVEMSINGSSGKDVQEAVEERSDILDGIDEQILPSQGCEMPLESLIKGSLSNCAKDDECKVNLSINASCCKQIREVVEEKSDILRMINEQILPSQGCGRPLESPSNFAEQNKHKDSGVAGGPSEFVDDILAGSQNNKIRQILPSQDCKIPLEHLSVASSPTDCAEGNVQKVTAGFDGSSAETVTEVVEEKSDIFLGMKGEMCSQISPIEENMYDLRERSSSMAPDYTLEKSDSPPPCCYSGVVDNGSSEIFAEPGYSGADVLIDAFNSTDADSSGNIGGEEKVDVRWDCVSETKCPEIICLPPRRSARARKSSQKTQTANVARKGWKTANKKPHSHGIFEIFLKVVRKKRSSFCKPARASIWGSLENITQVFYHNSDLDCGRVQNQGSRKTKGGRGCGKRNKSRAVGNSQGSKVKGRASTSHIRLKVKMGKRVSQSGSKDIVPDVVDTSDPVQTMFSDNGSELCWAMGSELQKFTVGIETQLVEEIPGTGQHLTSHGNLEKEKTSPIDSALDEVHFTDKDQETIVIPDNSDRNAATNYLSISSKTEVEALEGAIDNGYLDPGTSPDSEVINLIPDGQVGARVQEDLHDVVQASSKDSVAAADVTSSNVPLLKSKKGKKKDKLFQAGNSDVEDRLPCQASQSRARVTEKQGDGWKMENGLYSSENLVSSSSGIASSNLLSFQGCSTELLPPVEDTLNLSLDGSSESQNSKKLLPSTKAKGHKLPKSSKSGRASKSRSQFLDSGRNQRRNACRQKESQQKSARKNVNEEGVCNHVCKVESHQEIAYAVENHVVDDIGEIVTAEKTVSKDMSNLDMIQNEVVRQYLPPRIAWVRCDDCYKWRRIAAALADSIEETNCKWICKDNMDKAFADCSIPQEKSNGEINAELEISDASCEEDVYDAHLTSKEFGQRRSTVTQSSSWMLIRSNLFLHRSRRTQTIDEVMVCHCKRPVEGRFGCGDECLNRMLNIECVQGTCPCGDLCSNQQFQKRGYAKLKWFKCGKKGYGLQLQQDISQGQFLIEYVGEVLDLQTYEARQKEYASRGHKHFYFMTLNGSEVIDACAKGNLGRFINHSCDPNCRTEKWMVNGEICIGLFALRDIKKGEEVTFDYNYVRVFGAAAKKCVCGSPQCRGYIGGDPLSTEVIVQGDSDEEYPEPVMVNEDGETADSFDNTISTTSSFDAAEIQSKAFSKNKLDNFKTAVQQLVVGPAISESQASLEMVNSIGKLAPVQSVKVSVQTEDLMNKPITAIQQKIPMEEETTSKPLCSDQRLDWPLTRMLNKASSDSADANVSKSETPEEKQVCSKSRLLMKASRSSSSVKRGKSNSNPVNANKPPGIGNKTQVLSNKPKKLLDGSANARFEAVQEKLNELLDANGGISKRKDSSKGYLKLLLLTVASGDNGNREAIQSTRDLSMILDALLKTKSRVVLVDILNKNGLRMLHNIMKQYSREFIKIPVLRKLLKVLEYLALRGILTLEHINGGPPCPGMESFRDSMLTLTEHNDKQVHQIARSFRDRWIPRPVRKISCMDRDDGRMEFHRGSNCSRFSSQHNYWREQVGRPTEAIDCVKQSMLVTTPVDACVQEESSAPGFGGSATNGTNTRKRKSRWDQPIEAHPDPRFHPHKEQKVQPNLLQSFGSIPQPGISEMVLDHTNGISRMDKDCPGFVHNHPQQDQAEEEEDERQNLHEDVPPGFAYPLNTPLFSSNASSASADLAQQTVSHSNSTFEVAGGHPQKRFNSCLPVSYGIPLSIVQQFGTPQGETMQSWVVAPGMPFHPFPPLPPYPRDRRDPPSRTVNPITRNQPGEEQQNCHGSASCHTDQSTPSTSGASPPDVNVPCANNQHVFKRVKNNSYDLGRKYFRQQKWNNSKVRSPWHRKWNSWGFMANNARNGVCSIGIGNLANEPKGPYCSEDVSNRVENAGNTSYQHPQHQNQH</sequence>
<evidence type="ECO:0000256" key="5">
    <source>
        <dbReference type="ARBA" id="ARBA00022679"/>
    </source>
</evidence>
<dbReference type="SMART" id="SM00570">
    <property type="entry name" value="AWS"/>
    <property type="match status" value="1"/>
</dbReference>
<dbReference type="InterPro" id="IPR011124">
    <property type="entry name" value="Znf_CW"/>
</dbReference>
<feature type="region of interest" description="Disordered" evidence="11">
    <location>
        <begin position="1640"/>
        <end position="1701"/>
    </location>
</feature>
<dbReference type="Proteomes" id="UP001227230">
    <property type="component" value="Chromosome 18"/>
</dbReference>
<dbReference type="PROSITE" id="PS50280">
    <property type="entry name" value="SET"/>
    <property type="match status" value="1"/>
</dbReference>
<dbReference type="PANTHER" id="PTHR22884">
    <property type="entry name" value="SET DOMAIN PROTEINS"/>
    <property type="match status" value="1"/>
</dbReference>
<dbReference type="SUPFAM" id="SSF82199">
    <property type="entry name" value="SET domain"/>
    <property type="match status" value="1"/>
</dbReference>
<feature type="region of interest" description="Disordered" evidence="11">
    <location>
        <begin position="2020"/>
        <end position="2057"/>
    </location>
</feature>
<feature type="region of interest" description="Disordered" evidence="11">
    <location>
        <begin position="1062"/>
        <end position="1127"/>
    </location>
</feature>
<evidence type="ECO:0000259" key="14">
    <source>
        <dbReference type="PROSITE" id="PS51050"/>
    </source>
</evidence>
<dbReference type="Gene3D" id="2.170.270.10">
    <property type="entry name" value="SET domain"/>
    <property type="match status" value="1"/>
</dbReference>
<feature type="region of interest" description="Disordered" evidence="11">
    <location>
        <begin position="670"/>
        <end position="694"/>
    </location>
</feature>
<dbReference type="SMART" id="SM00508">
    <property type="entry name" value="PostSET"/>
    <property type="match status" value="1"/>
</dbReference>
<evidence type="ECO:0000256" key="6">
    <source>
        <dbReference type="ARBA" id="ARBA00022691"/>
    </source>
</evidence>
<evidence type="ECO:0000256" key="2">
    <source>
        <dbReference type="ARBA" id="ARBA00004286"/>
    </source>
</evidence>
<evidence type="ECO:0000313" key="16">
    <source>
        <dbReference type="EMBL" id="WKA09373.1"/>
    </source>
</evidence>
<dbReference type="Gene3D" id="3.30.40.100">
    <property type="match status" value="1"/>
</dbReference>
<feature type="compositionally biased region" description="Basic and acidic residues" evidence="11">
    <location>
        <begin position="1963"/>
        <end position="1981"/>
    </location>
</feature>
<feature type="compositionally biased region" description="Low complexity" evidence="11">
    <location>
        <begin position="1089"/>
        <end position="1100"/>
    </location>
</feature>
<feature type="region of interest" description="Disordered" evidence="11">
    <location>
        <begin position="1941"/>
        <end position="1981"/>
    </location>
</feature>
<feature type="compositionally biased region" description="Basic residues" evidence="11">
    <location>
        <begin position="753"/>
        <end position="767"/>
    </location>
</feature>
<feature type="domain" description="AWS" evidence="15">
    <location>
        <begin position="1301"/>
        <end position="1351"/>
    </location>
</feature>
<evidence type="ECO:0008006" key="18">
    <source>
        <dbReference type="Google" id="ProtNLM"/>
    </source>
</evidence>
<evidence type="ECO:0000256" key="1">
    <source>
        <dbReference type="ARBA" id="ARBA00004123"/>
    </source>
</evidence>
<proteinExistence type="predicted"/>
<feature type="compositionally biased region" description="Low complexity" evidence="11">
    <location>
        <begin position="1662"/>
        <end position="1677"/>
    </location>
</feature>
<comment type="subcellular location">
    <subcellularLocation>
        <location evidence="2">Chromosome</location>
    </subcellularLocation>
    <subcellularLocation>
        <location evidence="1">Nucleus</location>
    </subcellularLocation>
</comment>
<dbReference type="CDD" id="cd19172">
    <property type="entry name" value="SET_SETD2"/>
    <property type="match status" value="1"/>
</dbReference>
<feature type="region of interest" description="Disordered" evidence="11">
    <location>
        <begin position="989"/>
        <end position="1020"/>
    </location>
</feature>
<name>A0ABY9DQL3_VITVI</name>
<feature type="region of interest" description="Disordered" evidence="11">
    <location>
        <begin position="1"/>
        <end position="31"/>
    </location>
</feature>
<dbReference type="Pfam" id="PF17907">
    <property type="entry name" value="AWS"/>
    <property type="match status" value="1"/>
</dbReference>
<dbReference type="Pfam" id="PF00856">
    <property type="entry name" value="SET"/>
    <property type="match status" value="1"/>
</dbReference>
<feature type="compositionally biased region" description="Polar residues" evidence="11">
    <location>
        <begin position="770"/>
        <end position="785"/>
    </location>
</feature>
<evidence type="ECO:0000256" key="7">
    <source>
        <dbReference type="ARBA" id="ARBA00022723"/>
    </source>
</evidence>
<feature type="compositionally biased region" description="Basic and acidic residues" evidence="11">
    <location>
        <begin position="22"/>
        <end position="31"/>
    </location>
</feature>
<reference evidence="16 17" key="1">
    <citation type="journal article" date="2023" name="Hortic Res">
        <title>The complete reference genome for grapevine (Vitis vinifera L.) genetics and breeding.</title>
        <authorList>
            <person name="Shi X."/>
            <person name="Cao S."/>
            <person name="Wang X."/>
            <person name="Huang S."/>
            <person name="Wang Y."/>
            <person name="Liu Z."/>
            <person name="Liu W."/>
            <person name="Leng X."/>
            <person name="Peng Y."/>
            <person name="Wang N."/>
            <person name="Wang Y."/>
            <person name="Ma Z."/>
            <person name="Xu X."/>
            <person name="Zhang F."/>
            <person name="Xue H."/>
            <person name="Zhong H."/>
            <person name="Wang Y."/>
            <person name="Zhang K."/>
            <person name="Velt A."/>
            <person name="Avia K."/>
            <person name="Holtgrawe D."/>
            <person name="Grimplet J."/>
            <person name="Matus J.T."/>
            <person name="Ware D."/>
            <person name="Wu X."/>
            <person name="Wang H."/>
            <person name="Liu C."/>
            <person name="Fang Y."/>
            <person name="Rustenholz C."/>
            <person name="Cheng Z."/>
            <person name="Xiao H."/>
            <person name="Zhou Y."/>
        </authorList>
    </citation>
    <scope>NUCLEOTIDE SEQUENCE [LARGE SCALE GENOMIC DNA]</scope>
    <source>
        <strain evidence="17">cv. Pinot noir / PN40024</strain>
        <tissue evidence="16">Leaf</tissue>
    </source>
</reference>
<feature type="region of interest" description="Disordered" evidence="11">
    <location>
        <begin position="2132"/>
        <end position="2191"/>
    </location>
</feature>
<keyword evidence="10" id="KW-0539">Nucleus</keyword>
<evidence type="ECO:0000256" key="11">
    <source>
        <dbReference type="SAM" id="MobiDB-lite"/>
    </source>
</evidence>
<dbReference type="EMBL" id="CP126665">
    <property type="protein sequence ID" value="WKA09373.1"/>
    <property type="molecule type" value="Genomic_DNA"/>
</dbReference>
<keyword evidence="4" id="KW-0489">Methyltransferase</keyword>
<keyword evidence="3" id="KW-0158">Chromosome</keyword>
<keyword evidence="9" id="KW-0862">Zinc</keyword>
<organism evidence="16 17">
    <name type="scientific">Vitis vinifera</name>
    <name type="common">Grape</name>
    <dbReference type="NCBI Taxonomy" id="29760"/>
    <lineage>
        <taxon>Eukaryota</taxon>
        <taxon>Viridiplantae</taxon>
        <taxon>Streptophyta</taxon>
        <taxon>Embryophyta</taxon>
        <taxon>Tracheophyta</taxon>
        <taxon>Spermatophyta</taxon>
        <taxon>Magnoliopsida</taxon>
        <taxon>eudicotyledons</taxon>
        <taxon>Gunneridae</taxon>
        <taxon>Pentapetalae</taxon>
        <taxon>rosids</taxon>
        <taxon>Vitales</taxon>
        <taxon>Vitaceae</taxon>
        <taxon>Viteae</taxon>
        <taxon>Vitis</taxon>
    </lineage>
</organism>
<evidence type="ECO:0000256" key="10">
    <source>
        <dbReference type="ARBA" id="ARBA00023242"/>
    </source>
</evidence>
<feature type="region of interest" description="Disordered" evidence="11">
    <location>
        <begin position="459"/>
        <end position="487"/>
    </location>
</feature>
<feature type="domain" description="SET" evidence="12">
    <location>
        <begin position="1353"/>
        <end position="1470"/>
    </location>
</feature>
<dbReference type="InterPro" id="IPR006560">
    <property type="entry name" value="AWS_dom"/>
</dbReference>
<feature type="region of interest" description="Disordered" evidence="11">
    <location>
        <begin position="2265"/>
        <end position="2288"/>
    </location>
</feature>
<evidence type="ECO:0000259" key="15">
    <source>
        <dbReference type="PROSITE" id="PS51215"/>
    </source>
</evidence>
<dbReference type="PROSITE" id="PS51215">
    <property type="entry name" value="AWS"/>
    <property type="match status" value="1"/>
</dbReference>
<keyword evidence="6" id="KW-0949">S-adenosyl-L-methionine</keyword>
<keyword evidence="8" id="KW-0863">Zinc-finger</keyword>
<evidence type="ECO:0000256" key="3">
    <source>
        <dbReference type="ARBA" id="ARBA00022454"/>
    </source>
</evidence>
<dbReference type="InterPro" id="IPR044437">
    <property type="entry name" value="SETD2/Set2_SET"/>
</dbReference>
<dbReference type="InterPro" id="IPR050777">
    <property type="entry name" value="SET2_Histone-Lys_MeTrsfase"/>
</dbReference>
<feature type="region of interest" description="Disordered" evidence="11">
    <location>
        <begin position="748"/>
        <end position="785"/>
    </location>
</feature>
<feature type="compositionally biased region" description="Basic and acidic residues" evidence="11">
    <location>
        <begin position="1008"/>
        <end position="1018"/>
    </location>
</feature>
<dbReference type="InterPro" id="IPR001214">
    <property type="entry name" value="SET_dom"/>
</dbReference>
<dbReference type="PROSITE" id="PS51050">
    <property type="entry name" value="ZF_CW"/>
    <property type="match status" value="1"/>
</dbReference>
<protein>
    <recommendedName>
        <fullName evidence="18">Histone-lysine N-methyltransferase ASHH2</fullName>
    </recommendedName>
</protein>
<keyword evidence="17" id="KW-1185">Reference proteome</keyword>
<dbReference type="PROSITE" id="PS50868">
    <property type="entry name" value="POST_SET"/>
    <property type="match status" value="1"/>
</dbReference>
<keyword evidence="7" id="KW-0479">Metal-binding</keyword>
<feature type="compositionally biased region" description="Polar residues" evidence="11">
    <location>
        <begin position="1640"/>
        <end position="1652"/>
    </location>
</feature>
<dbReference type="InterPro" id="IPR046341">
    <property type="entry name" value="SET_dom_sf"/>
</dbReference>
<feature type="domain" description="Post-SET" evidence="13">
    <location>
        <begin position="1478"/>
        <end position="1494"/>
    </location>
</feature>